<dbReference type="Proteomes" id="UP001596201">
    <property type="component" value="Unassembled WGS sequence"/>
</dbReference>
<dbReference type="PROSITE" id="PS51257">
    <property type="entry name" value="PROKAR_LIPOPROTEIN"/>
    <property type="match status" value="1"/>
</dbReference>
<protein>
    <recommendedName>
        <fullName evidence="3">DUF885 domain-containing protein</fullName>
    </recommendedName>
</protein>
<name>A0ABD5RH79_9EURY</name>
<dbReference type="AlphaFoldDB" id="A0ABD5RH79"/>
<keyword evidence="2" id="KW-1185">Reference proteome</keyword>
<reference evidence="1 2" key="1">
    <citation type="journal article" date="2019" name="Int. J. Syst. Evol. Microbiol.">
        <title>The Global Catalogue of Microorganisms (GCM) 10K type strain sequencing project: providing services to taxonomists for standard genome sequencing and annotation.</title>
        <authorList>
            <consortium name="The Broad Institute Genomics Platform"/>
            <consortium name="The Broad Institute Genome Sequencing Center for Infectious Disease"/>
            <person name="Wu L."/>
            <person name="Ma J."/>
        </authorList>
    </citation>
    <scope>NUCLEOTIDE SEQUENCE [LARGE SCALE GENOMIC DNA]</scope>
    <source>
        <strain evidence="1 2">CGMCC 1.12237</strain>
    </source>
</reference>
<evidence type="ECO:0000313" key="1">
    <source>
        <dbReference type="EMBL" id="MFC5369102.1"/>
    </source>
</evidence>
<evidence type="ECO:0000313" key="2">
    <source>
        <dbReference type="Proteomes" id="UP001596201"/>
    </source>
</evidence>
<evidence type="ECO:0008006" key="3">
    <source>
        <dbReference type="Google" id="ProtNLM"/>
    </source>
</evidence>
<gene>
    <name evidence="1" type="ORF">ACFPJ5_19410</name>
</gene>
<organism evidence="1 2">
    <name type="scientific">Salinirubrum litoreum</name>
    <dbReference type="NCBI Taxonomy" id="1126234"/>
    <lineage>
        <taxon>Archaea</taxon>
        <taxon>Methanobacteriati</taxon>
        <taxon>Methanobacteriota</taxon>
        <taxon>Stenosarchaea group</taxon>
        <taxon>Halobacteria</taxon>
        <taxon>Halobacteriales</taxon>
        <taxon>Haloferacaceae</taxon>
        <taxon>Salinirubrum</taxon>
    </lineage>
</organism>
<proteinExistence type="predicted"/>
<comment type="caution">
    <text evidence="1">The sequence shown here is derived from an EMBL/GenBank/DDBJ whole genome shotgun (WGS) entry which is preliminary data.</text>
</comment>
<dbReference type="InterPro" id="IPR006311">
    <property type="entry name" value="TAT_signal"/>
</dbReference>
<dbReference type="EMBL" id="JBHSKX010000004">
    <property type="protein sequence ID" value="MFC5369102.1"/>
    <property type="molecule type" value="Genomic_DNA"/>
</dbReference>
<sequence>MTDHGRRSLLATAGTALAGTLAGCSTLEGLSSESTVEYDDSALAALPGDVPEVPAPEPVQPTPAHLEAARDRVRSSLAGTDLSRVPNAVVRQRLDRERDSARDALAADETGDSRVEALAGLTHPRAEAMFVQAGLAAFDGRLTATDLTARRDRQQREATAFLDDYRYVGSSGAPAETLAEHARIVEWATTGSRLLEPDQYYEYENTVLHRAELARDIEWGRAYAADARRLRDHYVSTLADTTDYTDRFAGVADGLVVEVETHAAAPDWETLTSDFERDIENTAAERLLEELARRRWSHAETAVEADDDAGDDVLTISAAMHSLVADRAFAAVTEAVEAGAYETPESVDPIAAERTAAVEQLQTLLDTEPAPLASRLASRVATELGNADRQVRQERVSAPASYLYAEYALANQYAAAAPPVIRRVGVTLDG</sequence>
<dbReference type="RefSeq" id="WP_227231157.1">
    <property type="nucleotide sequence ID" value="NZ_JAJCVJ010000003.1"/>
</dbReference>
<accession>A0ABD5RH79</accession>
<dbReference type="PROSITE" id="PS51318">
    <property type="entry name" value="TAT"/>
    <property type="match status" value="1"/>
</dbReference>